<dbReference type="Pfam" id="PF00293">
    <property type="entry name" value="NUDIX"/>
    <property type="match status" value="1"/>
</dbReference>
<evidence type="ECO:0000256" key="1">
    <source>
        <dbReference type="ARBA" id="ARBA00022801"/>
    </source>
</evidence>
<name>A0A9W9FZF6_9EURO</name>
<evidence type="ECO:0000259" key="3">
    <source>
        <dbReference type="PROSITE" id="PS51462"/>
    </source>
</evidence>
<dbReference type="AlphaFoldDB" id="A0A9W9FZF6"/>
<feature type="region of interest" description="Disordered" evidence="2">
    <location>
        <begin position="101"/>
        <end position="139"/>
    </location>
</feature>
<dbReference type="InterPro" id="IPR020084">
    <property type="entry name" value="NUDIX_hydrolase_CS"/>
</dbReference>
<evidence type="ECO:0000313" key="4">
    <source>
        <dbReference type="EMBL" id="KAJ5109283.1"/>
    </source>
</evidence>
<dbReference type="PROSITE" id="PS51462">
    <property type="entry name" value="NUDIX"/>
    <property type="match status" value="1"/>
</dbReference>
<dbReference type="OrthoDB" id="2011998at2759"/>
<dbReference type="PANTHER" id="PTHR43736">
    <property type="entry name" value="ADP-RIBOSE PYROPHOSPHATASE"/>
    <property type="match status" value="1"/>
</dbReference>
<comment type="caution">
    <text evidence="4">The sequence shown here is derived from an EMBL/GenBank/DDBJ whole genome shotgun (WGS) entry which is preliminary data.</text>
</comment>
<reference evidence="4" key="2">
    <citation type="journal article" date="2023" name="IMA Fungus">
        <title>Comparative genomic study of the Penicillium genus elucidates a diverse pangenome and 15 lateral gene transfer events.</title>
        <authorList>
            <person name="Petersen C."/>
            <person name="Sorensen T."/>
            <person name="Nielsen M.R."/>
            <person name="Sondergaard T.E."/>
            <person name="Sorensen J.L."/>
            <person name="Fitzpatrick D.A."/>
            <person name="Frisvad J.C."/>
            <person name="Nielsen K.L."/>
        </authorList>
    </citation>
    <scope>NUCLEOTIDE SEQUENCE</scope>
    <source>
        <strain evidence="4">IBT 30069</strain>
    </source>
</reference>
<dbReference type="GO" id="GO:0016787">
    <property type="term" value="F:hydrolase activity"/>
    <property type="evidence" value="ECO:0007669"/>
    <property type="project" value="UniProtKB-KW"/>
</dbReference>
<sequence>MNPGVAYTERHAVRAVLYDSTSQQVALIHIAKDNYYNLPGGGIETDEDHSVAIKREVLEETGCQVSVDNTAFFAQSEEWRNDLHQISFCYSARLVEDTGRPELTDLESSEGLSHSSVPGYPDASAPSSIQPKSKSICEA</sequence>
<keyword evidence="5" id="KW-1185">Reference proteome</keyword>
<dbReference type="InterPro" id="IPR000086">
    <property type="entry name" value="NUDIX_hydrolase_dom"/>
</dbReference>
<dbReference type="PROSITE" id="PS00893">
    <property type="entry name" value="NUDIX_BOX"/>
    <property type="match status" value="1"/>
</dbReference>
<accession>A0A9W9FZF6</accession>
<feature type="domain" description="Nudix hydrolase" evidence="3">
    <location>
        <begin position="8"/>
        <end position="135"/>
    </location>
</feature>
<dbReference type="Gene3D" id="3.90.79.10">
    <property type="entry name" value="Nucleoside Triphosphate Pyrophosphohydrolase"/>
    <property type="match status" value="1"/>
</dbReference>
<proteinExistence type="predicted"/>
<keyword evidence="1" id="KW-0378">Hydrolase</keyword>
<dbReference type="EMBL" id="JAPQKH010000003">
    <property type="protein sequence ID" value="KAJ5109283.1"/>
    <property type="molecule type" value="Genomic_DNA"/>
</dbReference>
<evidence type="ECO:0000313" key="5">
    <source>
        <dbReference type="Proteomes" id="UP001149165"/>
    </source>
</evidence>
<dbReference type="Proteomes" id="UP001149165">
    <property type="component" value="Unassembled WGS sequence"/>
</dbReference>
<dbReference type="SUPFAM" id="SSF55811">
    <property type="entry name" value="Nudix"/>
    <property type="match status" value="1"/>
</dbReference>
<gene>
    <name evidence="4" type="ORF">N7456_005958</name>
</gene>
<reference evidence="4" key="1">
    <citation type="submission" date="2022-11" db="EMBL/GenBank/DDBJ databases">
        <authorList>
            <person name="Petersen C."/>
        </authorList>
    </citation>
    <scope>NUCLEOTIDE SEQUENCE</scope>
    <source>
        <strain evidence="4">IBT 30069</strain>
    </source>
</reference>
<organism evidence="4 5">
    <name type="scientific">Penicillium angulare</name>
    <dbReference type="NCBI Taxonomy" id="116970"/>
    <lineage>
        <taxon>Eukaryota</taxon>
        <taxon>Fungi</taxon>
        <taxon>Dikarya</taxon>
        <taxon>Ascomycota</taxon>
        <taxon>Pezizomycotina</taxon>
        <taxon>Eurotiomycetes</taxon>
        <taxon>Eurotiomycetidae</taxon>
        <taxon>Eurotiales</taxon>
        <taxon>Aspergillaceae</taxon>
        <taxon>Penicillium</taxon>
    </lineage>
</organism>
<dbReference type="InterPro" id="IPR015797">
    <property type="entry name" value="NUDIX_hydrolase-like_dom_sf"/>
</dbReference>
<dbReference type="PANTHER" id="PTHR43736:SF2">
    <property type="entry name" value="MUTT_NUDIX FAMILY PROTEIN"/>
    <property type="match status" value="1"/>
</dbReference>
<protein>
    <recommendedName>
        <fullName evidence="3">Nudix hydrolase domain-containing protein</fullName>
    </recommendedName>
</protein>
<evidence type="ECO:0000256" key="2">
    <source>
        <dbReference type="SAM" id="MobiDB-lite"/>
    </source>
</evidence>